<dbReference type="InterPro" id="IPR034193">
    <property type="entry name" value="PCSK9_ProteinaseK-like"/>
</dbReference>
<feature type="signal peptide" evidence="7">
    <location>
        <begin position="1"/>
        <end position="17"/>
    </location>
</feature>
<dbReference type="SUPFAM" id="SSF54897">
    <property type="entry name" value="Protease propeptides/inhibitors"/>
    <property type="match status" value="1"/>
</dbReference>
<comment type="similarity">
    <text evidence="1 5 6">Belongs to the peptidase S8 family.</text>
</comment>
<evidence type="ECO:0000313" key="9">
    <source>
        <dbReference type="EMBL" id="KAF2207274.1"/>
    </source>
</evidence>
<dbReference type="CDD" id="cd04077">
    <property type="entry name" value="Peptidases_S8_PCSK9_ProteinaseK_like"/>
    <property type="match status" value="1"/>
</dbReference>
<dbReference type="PROSITE" id="PS51892">
    <property type="entry name" value="SUBTILASE"/>
    <property type="match status" value="1"/>
</dbReference>
<keyword evidence="10" id="KW-1185">Reference proteome</keyword>
<dbReference type="InterPro" id="IPR050131">
    <property type="entry name" value="Peptidase_S8_subtilisin-like"/>
</dbReference>
<feature type="chain" id="PRO_5025572966" description="Peptidase S8/S53 domain-containing protein" evidence="7">
    <location>
        <begin position="18"/>
        <end position="389"/>
    </location>
</feature>
<dbReference type="OrthoDB" id="19448at2759"/>
<evidence type="ECO:0000259" key="8">
    <source>
        <dbReference type="Pfam" id="PF00082"/>
    </source>
</evidence>
<dbReference type="GO" id="GO:0004252">
    <property type="term" value="F:serine-type endopeptidase activity"/>
    <property type="evidence" value="ECO:0007669"/>
    <property type="project" value="UniProtKB-UniRule"/>
</dbReference>
<dbReference type="FunFam" id="3.40.50.200:FF:000014">
    <property type="entry name" value="Proteinase K"/>
    <property type="match status" value="1"/>
</dbReference>
<feature type="domain" description="Peptidase S8/S53" evidence="8">
    <location>
        <begin position="139"/>
        <end position="370"/>
    </location>
</feature>
<keyword evidence="2 5" id="KW-0645">Protease</keyword>
<keyword evidence="7" id="KW-0732">Signal</keyword>
<evidence type="ECO:0000256" key="7">
    <source>
        <dbReference type="SAM" id="SignalP"/>
    </source>
</evidence>
<feature type="active site" description="Charge relay system" evidence="5">
    <location>
        <position position="148"/>
    </location>
</feature>
<protein>
    <recommendedName>
        <fullName evidence="8">Peptidase S8/S53 domain-containing protein</fullName>
    </recommendedName>
</protein>
<dbReference type="InterPro" id="IPR023827">
    <property type="entry name" value="Peptidase_S8_Asp-AS"/>
</dbReference>
<keyword evidence="3 5" id="KW-0378">Hydrolase</keyword>
<accession>A0A6A6F1U9</accession>
<dbReference type="Gene3D" id="3.40.50.200">
    <property type="entry name" value="Peptidase S8/S53 domain"/>
    <property type="match status" value="1"/>
</dbReference>
<feature type="active site" description="Charge relay system" evidence="5">
    <location>
        <position position="333"/>
    </location>
</feature>
<dbReference type="GO" id="GO:0005576">
    <property type="term" value="C:extracellular region"/>
    <property type="evidence" value="ECO:0007669"/>
    <property type="project" value="UniProtKB-ARBA"/>
</dbReference>
<dbReference type="PROSITE" id="PS00137">
    <property type="entry name" value="SUBTILASE_HIS"/>
    <property type="match status" value="1"/>
</dbReference>
<dbReference type="Pfam" id="PF00082">
    <property type="entry name" value="Peptidase_S8"/>
    <property type="match status" value="1"/>
</dbReference>
<dbReference type="PANTHER" id="PTHR43806:SF58">
    <property type="entry name" value="ALKALINE PROTEASE 1-RELATED"/>
    <property type="match status" value="1"/>
</dbReference>
<evidence type="ECO:0000256" key="6">
    <source>
        <dbReference type="RuleBase" id="RU003355"/>
    </source>
</evidence>
<proteinExistence type="inferred from homology"/>
<evidence type="ECO:0000256" key="4">
    <source>
        <dbReference type="ARBA" id="ARBA00022825"/>
    </source>
</evidence>
<keyword evidence="4 5" id="KW-0720">Serine protease</keyword>
<dbReference type="InterPro" id="IPR023828">
    <property type="entry name" value="Peptidase_S8_Ser-AS"/>
</dbReference>
<evidence type="ECO:0000256" key="1">
    <source>
        <dbReference type="ARBA" id="ARBA00011073"/>
    </source>
</evidence>
<name>A0A6A6F1U9_9PEZI</name>
<dbReference type="SUPFAM" id="SSF52743">
    <property type="entry name" value="Subtilisin-like"/>
    <property type="match status" value="1"/>
</dbReference>
<evidence type="ECO:0000313" key="10">
    <source>
        <dbReference type="Proteomes" id="UP000799539"/>
    </source>
</evidence>
<dbReference type="PRINTS" id="PR00723">
    <property type="entry name" value="SUBTILISIN"/>
</dbReference>
<dbReference type="PROSITE" id="PS00136">
    <property type="entry name" value="SUBTILASE_ASP"/>
    <property type="match status" value="1"/>
</dbReference>
<organism evidence="9 10">
    <name type="scientific">Cercospora zeae-maydis SCOH1-5</name>
    <dbReference type="NCBI Taxonomy" id="717836"/>
    <lineage>
        <taxon>Eukaryota</taxon>
        <taxon>Fungi</taxon>
        <taxon>Dikarya</taxon>
        <taxon>Ascomycota</taxon>
        <taxon>Pezizomycotina</taxon>
        <taxon>Dothideomycetes</taxon>
        <taxon>Dothideomycetidae</taxon>
        <taxon>Mycosphaerellales</taxon>
        <taxon>Mycosphaerellaceae</taxon>
        <taxon>Cercospora</taxon>
    </lineage>
</organism>
<dbReference type="PANTHER" id="PTHR43806">
    <property type="entry name" value="PEPTIDASE S8"/>
    <property type="match status" value="1"/>
</dbReference>
<dbReference type="InterPro" id="IPR036852">
    <property type="entry name" value="Peptidase_S8/S53_dom_sf"/>
</dbReference>
<dbReference type="EMBL" id="ML992705">
    <property type="protein sequence ID" value="KAF2207274.1"/>
    <property type="molecule type" value="Genomic_DNA"/>
</dbReference>
<gene>
    <name evidence="9" type="ORF">CERZMDRAFT_71659</name>
</gene>
<dbReference type="PROSITE" id="PS00138">
    <property type="entry name" value="SUBTILASE_SER"/>
    <property type="match status" value="1"/>
</dbReference>
<evidence type="ECO:0000256" key="3">
    <source>
        <dbReference type="ARBA" id="ARBA00022801"/>
    </source>
</evidence>
<evidence type="ECO:0000256" key="5">
    <source>
        <dbReference type="PROSITE-ProRule" id="PRU01240"/>
    </source>
</evidence>
<dbReference type="GO" id="GO:0006508">
    <property type="term" value="P:proteolysis"/>
    <property type="evidence" value="ECO:0007669"/>
    <property type="project" value="UniProtKB-KW"/>
</dbReference>
<dbReference type="Proteomes" id="UP000799539">
    <property type="component" value="Unassembled WGS sequence"/>
</dbReference>
<dbReference type="InterPro" id="IPR022398">
    <property type="entry name" value="Peptidase_S8_His-AS"/>
</dbReference>
<sequence>MQSFLNILLALPAVLGAATVDRRQSAETVAGSWIARLEDSSSLATVLNALSLTTNIVPTQQYNFGTFRGFAFNADESLVDIVANIPLIASIEPDTRVYASAPIVDKRALVQQTPAEYGLVRISRRTTGGNTYTYDDSAGANTWVYVIDTGVNAEHEDFGGRAVNGANFVVTEPLIATDLNGHGTHCSGTAAGSTYGVSKRANIIAVKVLGALGTGLNSGVLAGIDWAVNNAQENGRTARSVFSLSLGGGFSQQTNDAVAAAVDAGIFVAVAAGNDGADARGTSPASEPSVFTVGATDINDNRASFSNFGPVVDAFAPGVNVNRTATNTISGTSMACPHVAGLAAYLIGLEGSRSPADLAARIKSIATTGVINDVGAGSPNTLVYNGSGL</sequence>
<dbReference type="AlphaFoldDB" id="A0A6A6F1U9"/>
<reference evidence="9" key="1">
    <citation type="journal article" date="2020" name="Stud. Mycol.">
        <title>101 Dothideomycetes genomes: a test case for predicting lifestyles and emergence of pathogens.</title>
        <authorList>
            <person name="Haridas S."/>
            <person name="Albert R."/>
            <person name="Binder M."/>
            <person name="Bloem J."/>
            <person name="Labutti K."/>
            <person name="Salamov A."/>
            <person name="Andreopoulos B."/>
            <person name="Baker S."/>
            <person name="Barry K."/>
            <person name="Bills G."/>
            <person name="Bluhm B."/>
            <person name="Cannon C."/>
            <person name="Castanera R."/>
            <person name="Culley D."/>
            <person name="Daum C."/>
            <person name="Ezra D."/>
            <person name="Gonzalez J."/>
            <person name="Henrissat B."/>
            <person name="Kuo A."/>
            <person name="Liang C."/>
            <person name="Lipzen A."/>
            <person name="Lutzoni F."/>
            <person name="Magnuson J."/>
            <person name="Mondo S."/>
            <person name="Nolan M."/>
            <person name="Ohm R."/>
            <person name="Pangilinan J."/>
            <person name="Park H.-J."/>
            <person name="Ramirez L."/>
            <person name="Alfaro M."/>
            <person name="Sun H."/>
            <person name="Tritt A."/>
            <person name="Yoshinaga Y."/>
            <person name="Zwiers L.-H."/>
            <person name="Turgeon B."/>
            <person name="Goodwin S."/>
            <person name="Spatafora J."/>
            <person name="Crous P."/>
            <person name="Grigoriev I."/>
        </authorList>
    </citation>
    <scope>NUCLEOTIDE SEQUENCE</scope>
    <source>
        <strain evidence="9">SCOH1-5</strain>
    </source>
</reference>
<dbReference type="InterPro" id="IPR000209">
    <property type="entry name" value="Peptidase_S8/S53_dom"/>
</dbReference>
<dbReference type="InterPro" id="IPR015500">
    <property type="entry name" value="Peptidase_S8_subtilisin-rel"/>
</dbReference>
<feature type="active site" description="Charge relay system" evidence="5">
    <location>
        <position position="182"/>
    </location>
</feature>
<evidence type="ECO:0000256" key="2">
    <source>
        <dbReference type="ARBA" id="ARBA00022670"/>
    </source>
</evidence>